<feature type="compositionally biased region" description="Basic and acidic residues" evidence="1">
    <location>
        <begin position="19"/>
        <end position="29"/>
    </location>
</feature>
<feature type="region of interest" description="Disordered" evidence="1">
    <location>
        <begin position="1"/>
        <end position="29"/>
    </location>
</feature>
<reference evidence="2 3" key="1">
    <citation type="journal article" date="2021" name="ISME Commun">
        <title>Automated analysis of genomic sequences facilitates high-throughput and comprehensive description of bacteria.</title>
        <authorList>
            <person name="Hitch T.C.A."/>
        </authorList>
    </citation>
    <scope>NUCLEOTIDE SEQUENCE [LARGE SCALE GENOMIC DNA]</scope>
    <source>
        <strain evidence="2 3">Sanger_19</strain>
    </source>
</reference>
<gene>
    <name evidence="2" type="ORF">OCV43_13685</name>
</gene>
<name>A0ABT2SGW5_9FIRM</name>
<dbReference type="InterPro" id="IPR031681">
    <property type="entry name" value="YwqH-like"/>
</dbReference>
<accession>A0ABT2SGW5</accession>
<evidence type="ECO:0000256" key="1">
    <source>
        <dbReference type="SAM" id="MobiDB-lite"/>
    </source>
</evidence>
<sequence>MAKKYDNSKYQSLKSQKSANEKKQESYKSEINDIEAEIERLRVAYNTLDDAKEALEDIKNIHSNMPTFYESLWTGNKAQYFYEICESGGLKIDYDGYISGIDSVEDEINWEINALKEKQNEKYGALSKLVNAWDDLCTKIRNFFN</sequence>
<protein>
    <submittedName>
        <fullName evidence="2">DUF5082 domain-containing protein</fullName>
    </submittedName>
</protein>
<keyword evidence="3" id="KW-1185">Reference proteome</keyword>
<dbReference type="Pfam" id="PF16888">
    <property type="entry name" value="YwqH-like"/>
    <property type="match status" value="1"/>
</dbReference>
<feature type="compositionally biased region" description="Polar residues" evidence="1">
    <location>
        <begin position="8"/>
        <end position="18"/>
    </location>
</feature>
<comment type="caution">
    <text evidence="2">The sequence shown here is derived from an EMBL/GenBank/DDBJ whole genome shotgun (WGS) entry which is preliminary data.</text>
</comment>
<dbReference type="EMBL" id="JAOQKI010000034">
    <property type="protein sequence ID" value="MCU6718289.1"/>
    <property type="molecule type" value="Genomic_DNA"/>
</dbReference>
<evidence type="ECO:0000313" key="2">
    <source>
        <dbReference type="EMBL" id="MCU6718289.1"/>
    </source>
</evidence>
<evidence type="ECO:0000313" key="3">
    <source>
        <dbReference type="Proteomes" id="UP001209666"/>
    </source>
</evidence>
<proteinExistence type="predicted"/>
<dbReference type="Proteomes" id="UP001209666">
    <property type="component" value="Unassembled WGS sequence"/>
</dbReference>
<dbReference type="RefSeq" id="WP_262624365.1">
    <property type="nucleotide sequence ID" value="NZ_JAOQKI010000034.1"/>
</dbReference>
<organism evidence="2 3">
    <name type="scientific">Roseburia amylophila</name>
    <dbReference type="NCBI Taxonomy" id="2981794"/>
    <lineage>
        <taxon>Bacteria</taxon>
        <taxon>Bacillati</taxon>
        <taxon>Bacillota</taxon>
        <taxon>Clostridia</taxon>
        <taxon>Lachnospirales</taxon>
        <taxon>Lachnospiraceae</taxon>
        <taxon>Roseburia</taxon>
    </lineage>
</organism>